<proteinExistence type="predicted"/>
<feature type="region of interest" description="Disordered" evidence="1">
    <location>
        <begin position="1"/>
        <end position="20"/>
    </location>
</feature>
<dbReference type="EMBL" id="FJUW01000041">
    <property type="protein sequence ID" value="CZT07124.1"/>
    <property type="molecule type" value="Genomic_DNA"/>
</dbReference>
<dbReference type="AlphaFoldDB" id="A0A1E1L9S6"/>
<name>A0A1E1L9S6_9HELO</name>
<gene>
    <name evidence="2" type="ORF">RCO7_09687</name>
</gene>
<accession>A0A1E1L9S6</accession>
<keyword evidence="3" id="KW-1185">Reference proteome</keyword>
<evidence type="ECO:0000313" key="3">
    <source>
        <dbReference type="Proteomes" id="UP000178129"/>
    </source>
</evidence>
<dbReference type="Proteomes" id="UP000178129">
    <property type="component" value="Unassembled WGS sequence"/>
</dbReference>
<sequence length="185" mass="18745">MAPHRSDAPQQACRPTSPLSAPITATEALTFTGDATKGFFRPVTLVEDQKLLMTYMPGAVTATKMVGQGVFTSAMSVKRTVSTSNLTPSSTSNLASATISSAATSEGPPSKVQAKKSDSVVVVDSAIITSSATLSSLSSTSSLGSSTSASLPTSTTSRAWIGRNEMSSKGLAILVAVLALGGSLL</sequence>
<organism evidence="2 3">
    <name type="scientific">Rhynchosporium graminicola</name>
    <dbReference type="NCBI Taxonomy" id="2792576"/>
    <lineage>
        <taxon>Eukaryota</taxon>
        <taxon>Fungi</taxon>
        <taxon>Dikarya</taxon>
        <taxon>Ascomycota</taxon>
        <taxon>Pezizomycotina</taxon>
        <taxon>Leotiomycetes</taxon>
        <taxon>Helotiales</taxon>
        <taxon>Ploettnerulaceae</taxon>
        <taxon>Rhynchosporium</taxon>
    </lineage>
</organism>
<protein>
    <submittedName>
        <fullName evidence="2">Uncharacterized protein</fullName>
    </submittedName>
</protein>
<evidence type="ECO:0000313" key="2">
    <source>
        <dbReference type="EMBL" id="CZT07124.1"/>
    </source>
</evidence>
<comment type="caution">
    <text evidence="2">The sequence shown here is derived from an EMBL/GenBank/DDBJ whole genome shotgun (WGS) entry which is preliminary data.</text>
</comment>
<dbReference type="InParanoid" id="A0A1E1L9S6"/>
<evidence type="ECO:0000256" key="1">
    <source>
        <dbReference type="SAM" id="MobiDB-lite"/>
    </source>
</evidence>
<reference evidence="3" key="1">
    <citation type="submission" date="2016-03" db="EMBL/GenBank/DDBJ databases">
        <authorList>
            <person name="Ploux O."/>
        </authorList>
    </citation>
    <scope>NUCLEOTIDE SEQUENCE [LARGE SCALE GENOMIC DNA]</scope>
    <source>
        <strain evidence="3">UK7</strain>
    </source>
</reference>